<sequence length="146" mass="16070">MSQSKTDTPLSAMTQIRDRLANIPYATTLGIEPHFMGEEFTLILPYKDSNIGNATLPALHGGGIGGFMEVCAIAQIILSNPDRELPKPIGINIDYLRRGRPVDTYARAQIFKQGARVANIRVRAWQDRFDTPIAALSGQFLLGKES</sequence>
<dbReference type="InterPro" id="IPR006683">
    <property type="entry name" value="Thioestr_dom"/>
</dbReference>
<keyword evidence="3" id="KW-1185">Reference proteome</keyword>
<reference evidence="2" key="1">
    <citation type="journal article" date="2014" name="Int. J. Syst. Evol. Microbiol.">
        <title>Complete genome of a new Firmicutes species belonging to the dominant human colonic microbiota ('Ruminococcus bicirculans') reveals two chromosomes and a selective capacity to utilize plant glucans.</title>
        <authorList>
            <consortium name="NISC Comparative Sequencing Program"/>
            <person name="Wegmann U."/>
            <person name="Louis P."/>
            <person name="Goesmann A."/>
            <person name="Henrissat B."/>
            <person name="Duncan S.H."/>
            <person name="Flint H.J."/>
        </authorList>
    </citation>
    <scope>NUCLEOTIDE SEQUENCE</scope>
    <source>
        <strain evidence="2">NBRC 108219</strain>
    </source>
</reference>
<organism evidence="2 3">
    <name type="scientific">Algimonas ampicilliniresistens</name>
    <dbReference type="NCBI Taxonomy" id="1298735"/>
    <lineage>
        <taxon>Bacteria</taxon>
        <taxon>Pseudomonadati</taxon>
        <taxon>Pseudomonadota</taxon>
        <taxon>Alphaproteobacteria</taxon>
        <taxon>Maricaulales</taxon>
        <taxon>Robiginitomaculaceae</taxon>
        <taxon>Algimonas</taxon>
    </lineage>
</organism>
<accession>A0ABQ5VAC1</accession>
<dbReference type="CDD" id="cd03443">
    <property type="entry name" value="PaaI_thioesterase"/>
    <property type="match status" value="1"/>
</dbReference>
<dbReference type="RefSeq" id="WP_284389897.1">
    <property type="nucleotide sequence ID" value="NZ_BSNK01000002.1"/>
</dbReference>
<protein>
    <submittedName>
        <fullName evidence="2">Thioesterase</fullName>
    </submittedName>
</protein>
<gene>
    <name evidence="2" type="ORF">GCM10007853_18310</name>
</gene>
<proteinExistence type="predicted"/>
<evidence type="ECO:0000313" key="3">
    <source>
        <dbReference type="Proteomes" id="UP001161391"/>
    </source>
</evidence>
<dbReference type="EMBL" id="BSNK01000002">
    <property type="protein sequence ID" value="GLQ23957.1"/>
    <property type="molecule type" value="Genomic_DNA"/>
</dbReference>
<dbReference type="Gene3D" id="3.10.129.10">
    <property type="entry name" value="Hotdog Thioesterase"/>
    <property type="match status" value="1"/>
</dbReference>
<dbReference type="Proteomes" id="UP001161391">
    <property type="component" value="Unassembled WGS sequence"/>
</dbReference>
<feature type="domain" description="Thioesterase" evidence="1">
    <location>
        <begin position="59"/>
        <end position="127"/>
    </location>
</feature>
<reference evidence="2" key="2">
    <citation type="submission" date="2023-01" db="EMBL/GenBank/DDBJ databases">
        <title>Draft genome sequence of Algimonas ampicilliniresistens strain NBRC 108219.</title>
        <authorList>
            <person name="Sun Q."/>
            <person name="Mori K."/>
        </authorList>
    </citation>
    <scope>NUCLEOTIDE SEQUENCE</scope>
    <source>
        <strain evidence="2">NBRC 108219</strain>
    </source>
</reference>
<name>A0ABQ5VAC1_9PROT</name>
<evidence type="ECO:0000313" key="2">
    <source>
        <dbReference type="EMBL" id="GLQ23957.1"/>
    </source>
</evidence>
<dbReference type="InterPro" id="IPR029069">
    <property type="entry name" value="HotDog_dom_sf"/>
</dbReference>
<dbReference type="Pfam" id="PF03061">
    <property type="entry name" value="4HBT"/>
    <property type="match status" value="1"/>
</dbReference>
<comment type="caution">
    <text evidence="2">The sequence shown here is derived from an EMBL/GenBank/DDBJ whole genome shotgun (WGS) entry which is preliminary data.</text>
</comment>
<evidence type="ECO:0000259" key="1">
    <source>
        <dbReference type="Pfam" id="PF03061"/>
    </source>
</evidence>
<dbReference type="SUPFAM" id="SSF54637">
    <property type="entry name" value="Thioesterase/thiol ester dehydrase-isomerase"/>
    <property type="match status" value="1"/>
</dbReference>